<protein>
    <submittedName>
        <fullName evidence="1">Uncharacterized protein</fullName>
    </submittedName>
</protein>
<organism evidence="1 2">
    <name type="scientific">Deinococcus oregonensis</name>
    <dbReference type="NCBI Taxonomy" id="1805970"/>
    <lineage>
        <taxon>Bacteria</taxon>
        <taxon>Thermotogati</taxon>
        <taxon>Deinococcota</taxon>
        <taxon>Deinococci</taxon>
        <taxon>Deinococcales</taxon>
        <taxon>Deinococcaceae</taxon>
        <taxon>Deinococcus</taxon>
    </lineage>
</organism>
<reference evidence="1 2" key="1">
    <citation type="submission" date="2024-09" db="EMBL/GenBank/DDBJ databases">
        <authorList>
            <person name="Sun Q."/>
            <person name="Mori K."/>
        </authorList>
    </citation>
    <scope>NUCLEOTIDE SEQUENCE [LARGE SCALE GENOMIC DNA]</scope>
    <source>
        <strain evidence="1 2">JCM 13503</strain>
    </source>
</reference>
<keyword evidence="2" id="KW-1185">Reference proteome</keyword>
<gene>
    <name evidence="1" type="ORF">ACFFLM_06035</name>
</gene>
<dbReference type="Proteomes" id="UP001589733">
    <property type="component" value="Unassembled WGS sequence"/>
</dbReference>
<sequence>MTKKRLELLEARHIRRVTRFSVPNTLAAEAQRLTLALPEVERQTVEAAGVRGSGLLLEAWWESGTGEVTPQTALEAYRLAFEGGTA</sequence>
<accession>A0ABV6AY54</accession>
<evidence type="ECO:0000313" key="1">
    <source>
        <dbReference type="EMBL" id="MFB9991526.1"/>
    </source>
</evidence>
<dbReference type="EMBL" id="JBHLYR010000019">
    <property type="protein sequence ID" value="MFB9991526.1"/>
    <property type="molecule type" value="Genomic_DNA"/>
</dbReference>
<evidence type="ECO:0000313" key="2">
    <source>
        <dbReference type="Proteomes" id="UP001589733"/>
    </source>
</evidence>
<comment type="caution">
    <text evidence="1">The sequence shown here is derived from an EMBL/GenBank/DDBJ whole genome shotgun (WGS) entry which is preliminary data.</text>
</comment>
<proteinExistence type="predicted"/>
<name>A0ABV6AY54_9DEIO</name>
<dbReference type="RefSeq" id="WP_380006701.1">
    <property type="nucleotide sequence ID" value="NZ_JBHLYR010000019.1"/>
</dbReference>